<evidence type="ECO:0000256" key="1">
    <source>
        <dbReference type="ARBA" id="ARBA00023015"/>
    </source>
</evidence>
<protein>
    <submittedName>
        <fullName evidence="3">Scarecrow-like 3</fullName>
    </submittedName>
</protein>
<dbReference type="EMBL" id="SDAM02000052">
    <property type="protein sequence ID" value="KAH6834269.1"/>
    <property type="molecule type" value="Genomic_DNA"/>
</dbReference>
<gene>
    <name evidence="3" type="ORF">C2S53_004632</name>
</gene>
<evidence type="ECO:0000256" key="2">
    <source>
        <dbReference type="ARBA" id="ARBA00023163"/>
    </source>
</evidence>
<dbReference type="InterPro" id="IPR005202">
    <property type="entry name" value="TF_GRAS"/>
</dbReference>
<keyword evidence="1" id="KW-0805">Transcription regulation</keyword>
<evidence type="ECO:0000313" key="4">
    <source>
        <dbReference type="Proteomes" id="UP001190926"/>
    </source>
</evidence>
<accession>A0AAD4JI42</accession>
<keyword evidence="4" id="KW-1185">Reference proteome</keyword>
<comment type="caution">
    <text evidence="3">The sequence shown here is derived from an EMBL/GenBank/DDBJ whole genome shotgun (WGS) entry which is preliminary data.</text>
</comment>
<organism evidence="3 4">
    <name type="scientific">Perilla frutescens var. hirtella</name>
    <name type="common">Perilla citriodora</name>
    <name type="synonym">Perilla setoyensis</name>
    <dbReference type="NCBI Taxonomy" id="608512"/>
    <lineage>
        <taxon>Eukaryota</taxon>
        <taxon>Viridiplantae</taxon>
        <taxon>Streptophyta</taxon>
        <taxon>Embryophyta</taxon>
        <taxon>Tracheophyta</taxon>
        <taxon>Spermatophyta</taxon>
        <taxon>Magnoliopsida</taxon>
        <taxon>eudicotyledons</taxon>
        <taxon>Gunneridae</taxon>
        <taxon>Pentapetalae</taxon>
        <taxon>asterids</taxon>
        <taxon>lamiids</taxon>
        <taxon>Lamiales</taxon>
        <taxon>Lamiaceae</taxon>
        <taxon>Nepetoideae</taxon>
        <taxon>Elsholtzieae</taxon>
        <taxon>Perilla</taxon>
    </lineage>
</organism>
<evidence type="ECO:0000313" key="3">
    <source>
        <dbReference type="EMBL" id="KAH6834269.1"/>
    </source>
</evidence>
<dbReference type="AlphaFoldDB" id="A0AAD4JI42"/>
<keyword evidence="2" id="KW-0804">Transcription</keyword>
<reference evidence="3 4" key="1">
    <citation type="journal article" date="2021" name="Nat. Commun.">
        <title>Incipient diploidization of the medicinal plant Perilla within 10,000 years.</title>
        <authorList>
            <person name="Zhang Y."/>
            <person name="Shen Q."/>
            <person name="Leng L."/>
            <person name="Zhang D."/>
            <person name="Chen S."/>
            <person name="Shi Y."/>
            <person name="Ning Z."/>
            <person name="Chen S."/>
        </authorList>
    </citation>
    <scope>NUCLEOTIDE SEQUENCE [LARGE SCALE GENOMIC DNA]</scope>
    <source>
        <strain evidence="4">cv. PC099</strain>
    </source>
</reference>
<sequence>MVSFPPSQIYNILNQEKEVLEQMAHILTEEAERLDLPFQFIPVVSKLENLDFEKLPVKTGEALAVCSIMHLHTLLACDQSDLDHSSVDDFIGTIWDQKFPQQWRAQALHGHQ</sequence>
<dbReference type="Pfam" id="PF03514">
    <property type="entry name" value="GRAS"/>
    <property type="match status" value="1"/>
</dbReference>
<dbReference type="Proteomes" id="UP001190926">
    <property type="component" value="Unassembled WGS sequence"/>
</dbReference>
<name>A0AAD4JI42_PERFH</name>
<proteinExistence type="predicted"/>